<proteinExistence type="inferred from homology"/>
<dbReference type="Proteomes" id="UP000063234">
    <property type="component" value="Chromosome"/>
</dbReference>
<keyword evidence="7" id="KW-1185">Reference proteome</keyword>
<accession>A0A0S3QV97</accession>
<keyword evidence="6" id="KW-0969">Cilium</keyword>
<dbReference type="Gene3D" id="6.10.10.10">
    <property type="entry name" value="Flagellar export chaperone, C-terminal domain"/>
    <property type="match status" value="1"/>
</dbReference>
<dbReference type="InterPro" id="IPR001492">
    <property type="entry name" value="Flagellin"/>
</dbReference>
<dbReference type="Pfam" id="PF00700">
    <property type="entry name" value="Flagellin_C"/>
    <property type="match status" value="1"/>
</dbReference>
<dbReference type="STRING" id="1298851.TST_1468"/>
<dbReference type="PATRIC" id="fig|1298851.3.peg.1543"/>
<dbReference type="RefSeq" id="WP_068550263.1">
    <property type="nucleotide sequence ID" value="NZ_AP013035.1"/>
</dbReference>
<evidence type="ECO:0000259" key="5">
    <source>
        <dbReference type="Pfam" id="PF00700"/>
    </source>
</evidence>
<dbReference type="PANTHER" id="PTHR42792:SF2">
    <property type="entry name" value="FLAGELLIN"/>
    <property type="match status" value="1"/>
</dbReference>
<keyword evidence="3" id="KW-0964">Secreted</keyword>
<comment type="subcellular location">
    <subcellularLocation>
        <location evidence="3">Secreted</location>
    </subcellularLocation>
    <subcellularLocation>
        <location evidence="3">Bacterial flagellum</location>
    </subcellularLocation>
</comment>
<keyword evidence="6" id="KW-0282">Flagellum</keyword>
<dbReference type="KEGG" id="ttk:TST_1468"/>
<comment type="function">
    <text evidence="3">Flagellin is the subunit protein which polymerizes to form the filaments of bacterial flagella.</text>
</comment>
<dbReference type="Pfam" id="PF00669">
    <property type="entry name" value="Flagellin_N"/>
    <property type="match status" value="1"/>
</dbReference>
<keyword evidence="6" id="KW-0966">Cell projection</keyword>
<evidence type="ECO:0000256" key="3">
    <source>
        <dbReference type="RuleBase" id="RU362073"/>
    </source>
</evidence>
<feature type="domain" description="Flagellin C-terminal" evidence="5">
    <location>
        <begin position="775"/>
        <end position="860"/>
    </location>
</feature>
<evidence type="ECO:0000313" key="6">
    <source>
        <dbReference type="EMBL" id="BAT72254.1"/>
    </source>
</evidence>
<gene>
    <name evidence="6" type="ORF">TST_1468</name>
</gene>
<dbReference type="GO" id="GO:0005576">
    <property type="term" value="C:extracellular region"/>
    <property type="evidence" value="ECO:0007669"/>
    <property type="project" value="UniProtKB-SubCell"/>
</dbReference>
<dbReference type="EMBL" id="AP013035">
    <property type="protein sequence ID" value="BAT72254.1"/>
    <property type="molecule type" value="Genomic_DNA"/>
</dbReference>
<dbReference type="Gene3D" id="1.20.1330.10">
    <property type="entry name" value="f41 fragment of flagellin, N-terminal domain"/>
    <property type="match status" value="2"/>
</dbReference>
<evidence type="ECO:0000256" key="2">
    <source>
        <dbReference type="ARBA" id="ARBA00023143"/>
    </source>
</evidence>
<dbReference type="InterPro" id="IPR046358">
    <property type="entry name" value="Flagellin_C"/>
</dbReference>
<feature type="domain" description="Flagellin N-terminal" evidence="4">
    <location>
        <begin position="6"/>
        <end position="142"/>
    </location>
</feature>
<sequence length="861" mass="92860">MAGIYVNTNIMALDAHLQMSKAQDSLQVSLKRLASGLRINSAADDASGLAISEKMRAQINGLHRASLNAQDGISMLQTAEGALNEVHSILQRMRELAVQASNGTLTASDRVEIQKEIEQLKNEIDRISKTTEFNTKKLLNGDAAALWSTNAPDKIEAIIRGQVVEGTYKLTVDSTPGQNQVMQSDIFTLREGAIGIGLIDSSQNIEDLYDPVDIMEGNYKLKVVSAGYSFDRPIIDPDNTNIDDTISVSGTFNSSDIAKIYITFTASQTMDGTASITVHYVVTYANGAETSGSTTVSAGIDDKYTATDFAGTGIDISFDPDTNGGTLETTEYITILNDHPSGVRVASAYSQDRSNWTDNLVVGGTPTLSGYLAIKATESKYVSEGVTVKYTTDGVNWSTATVNASTGELSIASLGVTIDFTGSANYTNVFLTEGDVLLLTLDKHAEQFSLGGVAVYNNAEDTQYSYFEKVKAEDLNAGYKEVEFVTLDTNTGNLHWGSFKIDFADSLTSTTGIVQSEIVGFKVVGSGDAATSSTKLKDISRFYDPDGNFILSSPQKLTLWNGSKSVDVYLDGDDTIGEVAKKIRDALVDDLGLKVDDAEVNKHVAEYITDGNASDTGEASVKGTIIIRSPIVGEDGEISISGDENLIKALGLETIQDAINPQTTVKVFNAQNNDPIGEDTVSDGVLRGVIQGVDIKVDQSLGIKVSWDSTNMKFNFNSINSPEEYYLHVVDYSINFHIGANQNQLMNTSIGRMDTVALGVDDVLVVDPKRAEEAITKIDHAINLVSDERGKLGAIINRLQKTISNLNTQKENMTASESRIRDLDMAAETINFTKSQILSQTAMAMLAQANAIPQQVLQLLR</sequence>
<dbReference type="GO" id="GO:0009288">
    <property type="term" value="C:bacterial-type flagellum"/>
    <property type="evidence" value="ECO:0007669"/>
    <property type="project" value="UniProtKB-SubCell"/>
</dbReference>
<dbReference type="GO" id="GO:0005198">
    <property type="term" value="F:structural molecule activity"/>
    <property type="evidence" value="ECO:0007669"/>
    <property type="project" value="UniProtKB-UniRule"/>
</dbReference>
<protein>
    <recommendedName>
        <fullName evidence="3">Flagellin</fullName>
    </recommendedName>
</protein>
<dbReference type="InterPro" id="IPR001029">
    <property type="entry name" value="Flagellin_N"/>
</dbReference>
<dbReference type="AlphaFoldDB" id="A0A0S3QV97"/>
<dbReference type="SUPFAM" id="SSF64518">
    <property type="entry name" value="Phase 1 flagellin"/>
    <property type="match status" value="1"/>
</dbReference>
<dbReference type="PRINTS" id="PR00207">
    <property type="entry name" value="FLAGELLIN"/>
</dbReference>
<evidence type="ECO:0000313" key="7">
    <source>
        <dbReference type="Proteomes" id="UP000063234"/>
    </source>
</evidence>
<dbReference type="Gene3D" id="3.30.70.2120">
    <property type="match status" value="1"/>
</dbReference>
<reference evidence="7" key="1">
    <citation type="journal article" date="2018" name="Science">
        <title>A primordial and reversible TCA cycle in a facultatively chemolithoautotrophic thermophile.</title>
        <authorList>
            <person name="Nunoura T."/>
            <person name="Chikaraishi Y."/>
            <person name="Izaki R."/>
            <person name="Suwa T."/>
            <person name="Sato T."/>
            <person name="Harada T."/>
            <person name="Mori K."/>
            <person name="Kato Y."/>
            <person name="Miyazaki M."/>
            <person name="Shimamura S."/>
            <person name="Yanagawa K."/>
            <person name="Shuto A."/>
            <person name="Ohkouchi N."/>
            <person name="Fujita N."/>
            <person name="Takaki Y."/>
            <person name="Atomi H."/>
            <person name="Takai K."/>
        </authorList>
    </citation>
    <scope>NUCLEOTIDE SEQUENCE [LARGE SCALE GENOMIC DNA]</scope>
    <source>
        <strain evidence="7">DSM 17441 / JCM 13301 / NBRC 103674 / ABI70S6</strain>
    </source>
</reference>
<name>A0A0S3QV97_THET7</name>
<evidence type="ECO:0000259" key="4">
    <source>
        <dbReference type="Pfam" id="PF00669"/>
    </source>
</evidence>
<dbReference type="InterPro" id="IPR042187">
    <property type="entry name" value="Flagellin_C_sub2"/>
</dbReference>
<dbReference type="PANTHER" id="PTHR42792">
    <property type="entry name" value="FLAGELLIN"/>
    <property type="match status" value="1"/>
</dbReference>
<comment type="similarity">
    <text evidence="1 3">Belongs to the bacterial flagellin family.</text>
</comment>
<evidence type="ECO:0000256" key="1">
    <source>
        <dbReference type="ARBA" id="ARBA00005709"/>
    </source>
</evidence>
<keyword evidence="2 3" id="KW-0975">Bacterial flagellum</keyword>
<organism evidence="6 7">
    <name type="scientific">Thermosulfidibacter takaii (strain DSM 17441 / JCM 13301 / NBRC 103674 / ABI70S6)</name>
    <dbReference type="NCBI Taxonomy" id="1298851"/>
    <lineage>
        <taxon>Bacteria</taxon>
        <taxon>Pseudomonadati</taxon>
        <taxon>Thermosulfidibacterota</taxon>
        <taxon>Thermosulfidibacteria</taxon>
        <taxon>Thermosulfidibacterales</taxon>
        <taxon>Thermosulfidibacteraceae</taxon>
    </lineage>
</organism>